<keyword evidence="1" id="KW-0489">Methyltransferase</keyword>
<sequence>MYDYYLGGRTNFTADREAVGKVMAAFPAALVAARANRDFMHRSVRYLAEHGMDQFLDIGTGIPTSPNLHEVAQSVTPGARIVYVDNDPIVLTHAQALLTSSPEGRTAYVHADLGEPESILASPELAKTLDLGRPVALSLNAVLHFIADGREGLSAHQIVDTLKDALAPGSALVISHGTADFSPVEATETTQIYRAVGTSAQPRSRKEIEAFFEGWDLVEPGIAVTHRWRPDEADLLSDISDAEACCYAAVAIKPA</sequence>
<dbReference type="GO" id="GO:0032259">
    <property type="term" value="P:methylation"/>
    <property type="evidence" value="ECO:0007669"/>
    <property type="project" value="UniProtKB-KW"/>
</dbReference>
<evidence type="ECO:0000313" key="1">
    <source>
        <dbReference type="EMBL" id="MBR7827183.1"/>
    </source>
</evidence>
<evidence type="ECO:0000313" key="2">
    <source>
        <dbReference type="Proteomes" id="UP000676325"/>
    </source>
</evidence>
<keyword evidence="1" id="KW-0808">Transferase</keyword>
<gene>
    <name evidence="1" type="ORF">KDK95_12770</name>
</gene>
<reference evidence="1" key="1">
    <citation type="submission" date="2021-04" db="EMBL/GenBank/DDBJ databases">
        <title>Genome based classification of Actinospica acidithermotolerans sp. nov., an actinobacterium isolated from an Indonesian hot spring.</title>
        <authorList>
            <person name="Kusuma A.B."/>
            <person name="Putra K.E."/>
            <person name="Nafisah S."/>
            <person name="Loh J."/>
            <person name="Nouioui I."/>
            <person name="Goodfellow M."/>
        </authorList>
    </citation>
    <scope>NUCLEOTIDE SEQUENCE</scope>
    <source>
        <strain evidence="1">MGRD01-02</strain>
    </source>
</reference>
<dbReference type="EC" id="2.1.1.-" evidence="1"/>
<dbReference type="CDD" id="cd02440">
    <property type="entry name" value="AdoMet_MTases"/>
    <property type="match status" value="1"/>
</dbReference>
<comment type="caution">
    <text evidence="1">The sequence shown here is derived from an EMBL/GenBank/DDBJ whole genome shotgun (WGS) entry which is preliminary data.</text>
</comment>
<name>A0A941EAT7_9ACTN</name>
<dbReference type="GO" id="GO:0008168">
    <property type="term" value="F:methyltransferase activity"/>
    <property type="evidence" value="ECO:0007669"/>
    <property type="project" value="UniProtKB-KW"/>
</dbReference>
<proteinExistence type="predicted"/>
<protein>
    <submittedName>
        <fullName evidence="1">SAM-dependent methyltransferase</fullName>
        <ecNumber evidence="1">2.1.1.-</ecNumber>
    </submittedName>
</protein>
<dbReference type="InterPro" id="IPR029063">
    <property type="entry name" value="SAM-dependent_MTases_sf"/>
</dbReference>
<dbReference type="Pfam" id="PF04672">
    <property type="entry name" value="Methyltransf_19"/>
    <property type="match status" value="1"/>
</dbReference>
<keyword evidence="2" id="KW-1185">Reference proteome</keyword>
<dbReference type="SUPFAM" id="SSF53335">
    <property type="entry name" value="S-adenosyl-L-methionine-dependent methyltransferases"/>
    <property type="match status" value="1"/>
</dbReference>
<dbReference type="Gene3D" id="3.40.50.150">
    <property type="entry name" value="Vaccinia Virus protein VP39"/>
    <property type="match status" value="1"/>
</dbReference>
<dbReference type="AlphaFoldDB" id="A0A941EAT7"/>
<dbReference type="Proteomes" id="UP000676325">
    <property type="component" value="Unassembled WGS sequence"/>
</dbReference>
<organism evidence="1 2">
    <name type="scientific">Actinospica acidithermotolerans</name>
    <dbReference type="NCBI Taxonomy" id="2828514"/>
    <lineage>
        <taxon>Bacteria</taxon>
        <taxon>Bacillati</taxon>
        <taxon>Actinomycetota</taxon>
        <taxon>Actinomycetes</taxon>
        <taxon>Catenulisporales</taxon>
        <taxon>Actinospicaceae</taxon>
        <taxon>Actinospica</taxon>
    </lineage>
</organism>
<dbReference type="EMBL" id="JAGSOH010000029">
    <property type="protein sequence ID" value="MBR7827183.1"/>
    <property type="molecule type" value="Genomic_DNA"/>
</dbReference>
<accession>A0A941EAT7</accession>
<dbReference type="InterPro" id="IPR006764">
    <property type="entry name" value="SAM_dep_MeTrfase_SAV2177_type"/>
</dbReference>
<dbReference type="PIRSF" id="PIRSF017393">
    <property type="entry name" value="MTase_SAV2177"/>
    <property type="match status" value="1"/>
</dbReference>